<sequence length="135" mass="16266">MERWLKRKAPYDANNTGNSQQQDVNVTFHPMPLAPEDINWEEEIQFDPSKRKEISAYHPNLRETVRRKYLVNGPCQPRTLNFPSTRIGDKNRRFNPEWFDEFRNWLEYSESTDRAYCFICFLFRDPTKKEAGWNS</sequence>
<name>A0A3L6RT71_PANMI</name>
<dbReference type="EMBL" id="PQIB02000007">
    <property type="protein sequence ID" value="RLN08177.1"/>
    <property type="molecule type" value="Genomic_DNA"/>
</dbReference>
<accession>A0A3L6RT71</accession>
<evidence type="ECO:0008006" key="4">
    <source>
        <dbReference type="Google" id="ProtNLM"/>
    </source>
</evidence>
<reference evidence="3" key="1">
    <citation type="journal article" date="2019" name="Nat. Commun.">
        <title>The genome of broomcorn millet.</title>
        <authorList>
            <person name="Zou C."/>
            <person name="Miki D."/>
            <person name="Li D."/>
            <person name="Tang Q."/>
            <person name="Xiao L."/>
            <person name="Rajput S."/>
            <person name="Deng P."/>
            <person name="Jia W."/>
            <person name="Huang R."/>
            <person name="Zhang M."/>
            <person name="Sun Y."/>
            <person name="Hu J."/>
            <person name="Fu X."/>
            <person name="Schnable P.S."/>
            <person name="Li F."/>
            <person name="Zhang H."/>
            <person name="Feng B."/>
            <person name="Zhu X."/>
            <person name="Liu R."/>
            <person name="Schnable J.C."/>
            <person name="Zhu J.-K."/>
            <person name="Zhang H."/>
        </authorList>
    </citation>
    <scope>NUCLEOTIDE SEQUENCE [LARGE SCALE GENOMIC DNA]</scope>
</reference>
<dbReference type="STRING" id="4540.A0A3L6RT71"/>
<feature type="compositionally biased region" description="Polar residues" evidence="1">
    <location>
        <begin position="13"/>
        <end position="23"/>
    </location>
</feature>
<organism evidence="2 3">
    <name type="scientific">Panicum miliaceum</name>
    <name type="common">Proso millet</name>
    <name type="synonym">Broomcorn millet</name>
    <dbReference type="NCBI Taxonomy" id="4540"/>
    <lineage>
        <taxon>Eukaryota</taxon>
        <taxon>Viridiplantae</taxon>
        <taxon>Streptophyta</taxon>
        <taxon>Embryophyta</taxon>
        <taxon>Tracheophyta</taxon>
        <taxon>Spermatophyta</taxon>
        <taxon>Magnoliopsida</taxon>
        <taxon>Liliopsida</taxon>
        <taxon>Poales</taxon>
        <taxon>Poaceae</taxon>
        <taxon>PACMAD clade</taxon>
        <taxon>Panicoideae</taxon>
        <taxon>Panicodae</taxon>
        <taxon>Paniceae</taxon>
        <taxon>Panicinae</taxon>
        <taxon>Panicum</taxon>
        <taxon>Panicum sect. Panicum</taxon>
    </lineage>
</organism>
<evidence type="ECO:0000313" key="3">
    <source>
        <dbReference type="Proteomes" id="UP000275267"/>
    </source>
</evidence>
<evidence type="ECO:0000313" key="2">
    <source>
        <dbReference type="EMBL" id="RLN08177.1"/>
    </source>
</evidence>
<dbReference type="AlphaFoldDB" id="A0A3L6RT71"/>
<dbReference type="Proteomes" id="UP000275267">
    <property type="component" value="Unassembled WGS sequence"/>
</dbReference>
<feature type="region of interest" description="Disordered" evidence="1">
    <location>
        <begin position="1"/>
        <end position="23"/>
    </location>
</feature>
<keyword evidence="3" id="KW-1185">Reference proteome</keyword>
<proteinExistence type="predicted"/>
<evidence type="ECO:0000256" key="1">
    <source>
        <dbReference type="SAM" id="MobiDB-lite"/>
    </source>
</evidence>
<gene>
    <name evidence="2" type="ORF">C2845_PM11G15720</name>
</gene>
<protein>
    <recommendedName>
        <fullName evidence="4">TTF-type domain-containing protein</fullName>
    </recommendedName>
</protein>
<comment type="caution">
    <text evidence="2">The sequence shown here is derived from an EMBL/GenBank/DDBJ whole genome shotgun (WGS) entry which is preliminary data.</text>
</comment>
<dbReference type="OrthoDB" id="691277at2759"/>